<dbReference type="PANTHER" id="PTHR13887">
    <property type="entry name" value="GLUTATHIONE S-TRANSFERASE KAPPA"/>
    <property type="match status" value="1"/>
</dbReference>
<dbReference type="Proteomes" id="UP000250079">
    <property type="component" value="Chromosome"/>
</dbReference>
<dbReference type="Gene3D" id="3.40.30.10">
    <property type="entry name" value="Glutaredoxin"/>
    <property type="match status" value="1"/>
</dbReference>
<proteinExistence type="predicted"/>
<keyword evidence="3" id="KW-1185">Reference proteome</keyword>
<gene>
    <name evidence="2" type="ORF">IMCC3135_27395</name>
</gene>
<sequence length="210" mass="23607">MKIDIVSDVVCPWCIIGYRQLQQALEATGIEAEIHWHPFELNPDMPAEGEALRDHVMRKYGSSAEESEANRSRLVSIGAELDIDFKFDDTSHIRNTFDAHQLMHWADTLGRKNDLKQALFQAYFTEQLDVSDRQVLIDKAVSLGLDKEEATAVLEDQRYAETVRSNEQLWVSRGIQGVPAVILGEKYLLSGAQGVENFSAALKQVESETA</sequence>
<dbReference type="SUPFAM" id="SSF52833">
    <property type="entry name" value="Thioredoxin-like"/>
    <property type="match status" value="1"/>
</dbReference>
<dbReference type="KEGG" id="gai:IMCC3135_27395"/>
<accession>A0A2Z2NWC2</accession>
<dbReference type="AlphaFoldDB" id="A0A2Z2NWC2"/>
<name>A0A2Z2NWC2_9GAMM</name>
<dbReference type="InterPro" id="IPR001853">
    <property type="entry name" value="DSBA-like_thioredoxin_dom"/>
</dbReference>
<organism evidence="2 3">
    <name type="scientific">Granulosicoccus antarcticus IMCC3135</name>
    <dbReference type="NCBI Taxonomy" id="1192854"/>
    <lineage>
        <taxon>Bacteria</taxon>
        <taxon>Pseudomonadati</taxon>
        <taxon>Pseudomonadota</taxon>
        <taxon>Gammaproteobacteria</taxon>
        <taxon>Chromatiales</taxon>
        <taxon>Granulosicoccaceae</taxon>
        <taxon>Granulosicoccus</taxon>
    </lineage>
</organism>
<evidence type="ECO:0000313" key="3">
    <source>
        <dbReference type="Proteomes" id="UP000250079"/>
    </source>
</evidence>
<feature type="domain" description="DSBA-like thioredoxin" evidence="1">
    <location>
        <begin position="3"/>
        <end position="203"/>
    </location>
</feature>
<evidence type="ECO:0000313" key="2">
    <source>
        <dbReference type="EMBL" id="ASJ75533.1"/>
    </source>
</evidence>
<reference evidence="2 3" key="1">
    <citation type="submission" date="2016-12" db="EMBL/GenBank/DDBJ databases">
        <authorList>
            <person name="Song W.-J."/>
            <person name="Kurnit D.M."/>
        </authorList>
    </citation>
    <scope>NUCLEOTIDE SEQUENCE [LARGE SCALE GENOMIC DNA]</scope>
    <source>
        <strain evidence="2 3">IMCC3135</strain>
    </source>
</reference>
<dbReference type="EMBL" id="CP018632">
    <property type="protein sequence ID" value="ASJ75533.1"/>
    <property type="molecule type" value="Genomic_DNA"/>
</dbReference>
<dbReference type="InterPro" id="IPR036249">
    <property type="entry name" value="Thioredoxin-like_sf"/>
</dbReference>
<dbReference type="GO" id="GO:0016491">
    <property type="term" value="F:oxidoreductase activity"/>
    <property type="evidence" value="ECO:0007669"/>
    <property type="project" value="InterPro"/>
</dbReference>
<dbReference type="Pfam" id="PF01323">
    <property type="entry name" value="DSBA"/>
    <property type="match status" value="1"/>
</dbReference>
<evidence type="ECO:0000259" key="1">
    <source>
        <dbReference type="Pfam" id="PF01323"/>
    </source>
</evidence>
<dbReference type="OrthoDB" id="9799122at2"/>
<protein>
    <recommendedName>
        <fullName evidence="1">DSBA-like thioredoxin domain-containing protein</fullName>
    </recommendedName>
</protein>
<dbReference type="RefSeq" id="WP_088920440.1">
    <property type="nucleotide sequence ID" value="NZ_CP018632.1"/>
</dbReference>
<dbReference type="PANTHER" id="PTHR13887:SF41">
    <property type="entry name" value="THIOREDOXIN SUPERFAMILY PROTEIN"/>
    <property type="match status" value="1"/>
</dbReference>
<dbReference type="CDD" id="cd03024">
    <property type="entry name" value="DsbA_FrnE"/>
    <property type="match status" value="1"/>
</dbReference>